<name>A0AAP2GV21_9BACT</name>
<protein>
    <submittedName>
        <fullName evidence="2">Uncharacterized protein</fullName>
    </submittedName>
</protein>
<evidence type="ECO:0000256" key="1">
    <source>
        <dbReference type="SAM" id="SignalP"/>
    </source>
</evidence>
<organism evidence="2 3">
    <name type="scientific">Dawidia cretensis</name>
    <dbReference type="NCBI Taxonomy" id="2782350"/>
    <lineage>
        <taxon>Bacteria</taxon>
        <taxon>Pseudomonadati</taxon>
        <taxon>Bacteroidota</taxon>
        <taxon>Cytophagia</taxon>
        <taxon>Cytophagales</taxon>
        <taxon>Chryseotaleaceae</taxon>
        <taxon>Dawidia</taxon>
    </lineage>
</organism>
<dbReference type="RefSeq" id="WP_254085304.1">
    <property type="nucleotide sequence ID" value="NZ_JAHESE010000016.1"/>
</dbReference>
<dbReference type="Proteomes" id="UP001319080">
    <property type="component" value="Unassembled WGS sequence"/>
</dbReference>
<feature type="signal peptide" evidence="1">
    <location>
        <begin position="1"/>
        <end position="18"/>
    </location>
</feature>
<keyword evidence="1" id="KW-0732">Signal</keyword>
<sequence length="374" mass="42724">MRLKFLLFVTVAASLFYAYEASCQTEGRYEQAWILELEKEIPLLTWPNWATFVGVASPNDTLLVVNTRLKTESYLVEINSDGGNVQHIVASKGDGRMVSGMKHRTSKGPLVWAETKESHIPGYYDLAEHQVKYYSSLDKDKLGQRAIGSNEVEDESIYRFGQSQTSQGTWELSRWSATGNKKYWTVHVNVLKEWYALYQDIYGPVDFSLQACTDGVWLVINLPNADTEVVLMKFSSQNGKRVYFSKTKGRFTNYSAVHVTQRYKEAWFLSNHERITKFYSSGQQAWGVTLTLPKGIEPYLINTLPTHDGGAICWFTLNEKIYLYKISNMGNVTWKHIHSERQKLFVDASSIHELPSGDLIVASYWGVITKYALK</sequence>
<evidence type="ECO:0000313" key="3">
    <source>
        <dbReference type="Proteomes" id="UP001319080"/>
    </source>
</evidence>
<gene>
    <name evidence="2" type="ORF">KK062_15890</name>
</gene>
<feature type="chain" id="PRO_5042966224" evidence="1">
    <location>
        <begin position="19"/>
        <end position="374"/>
    </location>
</feature>
<comment type="caution">
    <text evidence="2">The sequence shown here is derived from an EMBL/GenBank/DDBJ whole genome shotgun (WGS) entry which is preliminary data.</text>
</comment>
<reference evidence="2 3" key="1">
    <citation type="submission" date="2021-05" db="EMBL/GenBank/DDBJ databases">
        <title>A Polyphasic approach of four new species of the genus Ohtaekwangia: Ohtaekwangia histidinii sp. nov., Ohtaekwangia cretensis sp. nov., Ohtaekwangia indiensis sp. nov., Ohtaekwangia reichenbachii sp. nov. from diverse environment.</title>
        <authorList>
            <person name="Octaviana S."/>
        </authorList>
    </citation>
    <scope>NUCLEOTIDE SEQUENCE [LARGE SCALE GENOMIC DNA]</scope>
    <source>
        <strain evidence="2 3">PWU5</strain>
    </source>
</reference>
<proteinExistence type="predicted"/>
<dbReference type="EMBL" id="JAHESE010000016">
    <property type="protein sequence ID" value="MBT1709725.1"/>
    <property type="molecule type" value="Genomic_DNA"/>
</dbReference>
<dbReference type="AlphaFoldDB" id="A0AAP2GV21"/>
<accession>A0AAP2GV21</accession>
<evidence type="ECO:0000313" key="2">
    <source>
        <dbReference type="EMBL" id="MBT1709725.1"/>
    </source>
</evidence>
<keyword evidence="3" id="KW-1185">Reference proteome</keyword>